<organism evidence="3 4">
    <name type="scientific">Streptomyces bauhiniae</name>
    <dbReference type="NCBI Taxonomy" id="2340725"/>
    <lineage>
        <taxon>Bacteria</taxon>
        <taxon>Bacillati</taxon>
        <taxon>Actinomycetota</taxon>
        <taxon>Actinomycetes</taxon>
        <taxon>Kitasatosporales</taxon>
        <taxon>Streptomycetaceae</taxon>
        <taxon>Streptomyces</taxon>
    </lineage>
</organism>
<dbReference type="GO" id="GO:0019748">
    <property type="term" value="P:secondary metabolic process"/>
    <property type="evidence" value="ECO:0007669"/>
    <property type="project" value="TreeGrafter"/>
</dbReference>
<accession>A0A4Z1D1I6</accession>
<dbReference type="PANTHER" id="PTHR21240">
    <property type="entry name" value="2-AMINO-3-CARBOXYLMUCONATE-6-SEMIALDEHYDE DECARBOXYLASE"/>
    <property type="match status" value="1"/>
</dbReference>
<feature type="domain" description="Amidohydrolase-related" evidence="2">
    <location>
        <begin position="7"/>
        <end position="310"/>
    </location>
</feature>
<protein>
    <submittedName>
        <fullName evidence="3">Amidohydrolase</fullName>
    </submittedName>
</protein>
<dbReference type="RefSeq" id="WP_135786739.1">
    <property type="nucleotide sequence ID" value="NZ_SRRT01000005.1"/>
</dbReference>
<dbReference type="SUPFAM" id="SSF51556">
    <property type="entry name" value="Metallo-dependent hydrolases"/>
    <property type="match status" value="1"/>
</dbReference>
<dbReference type="Pfam" id="PF04909">
    <property type="entry name" value="Amidohydro_2"/>
    <property type="match status" value="1"/>
</dbReference>
<dbReference type="Gene3D" id="3.20.20.140">
    <property type="entry name" value="Metal-dependent hydrolases"/>
    <property type="match status" value="1"/>
</dbReference>
<dbReference type="InterPro" id="IPR032466">
    <property type="entry name" value="Metal_Hydrolase"/>
</dbReference>
<dbReference type="PANTHER" id="PTHR21240:SF28">
    <property type="entry name" value="ISO-OROTATE DECARBOXYLASE (EUROFUNG)"/>
    <property type="match status" value="1"/>
</dbReference>
<evidence type="ECO:0000313" key="4">
    <source>
        <dbReference type="Proteomes" id="UP000298159"/>
    </source>
</evidence>
<evidence type="ECO:0000256" key="1">
    <source>
        <dbReference type="ARBA" id="ARBA00023239"/>
    </source>
</evidence>
<keyword evidence="3" id="KW-0378">Hydrolase</keyword>
<keyword evidence="4" id="KW-1185">Reference proteome</keyword>
<dbReference type="InterPro" id="IPR032465">
    <property type="entry name" value="ACMSD"/>
</dbReference>
<reference evidence="3 4" key="1">
    <citation type="submission" date="2019-04" db="EMBL/GenBank/DDBJ databases">
        <title>Streptomyces sp. nov. Bv016 isolated from bark of Buahinia variegata.</title>
        <authorList>
            <person name="Kanchanasin P."/>
            <person name="Tanasupawat S."/>
            <person name="Yuki M."/>
            <person name="Kudo T."/>
        </authorList>
    </citation>
    <scope>NUCLEOTIDE SEQUENCE [LARGE SCALE GENOMIC DNA]</scope>
    <source>
        <strain evidence="3 4">Bv016</strain>
    </source>
</reference>
<dbReference type="GO" id="GO:0005737">
    <property type="term" value="C:cytoplasm"/>
    <property type="evidence" value="ECO:0007669"/>
    <property type="project" value="TreeGrafter"/>
</dbReference>
<evidence type="ECO:0000313" key="3">
    <source>
        <dbReference type="EMBL" id="TGN75584.1"/>
    </source>
</evidence>
<dbReference type="EMBL" id="SRRT01000005">
    <property type="protein sequence ID" value="TGN75584.1"/>
    <property type="molecule type" value="Genomic_DNA"/>
</dbReference>
<dbReference type="Proteomes" id="UP000298159">
    <property type="component" value="Unassembled WGS sequence"/>
</dbReference>
<dbReference type="GO" id="GO:0016787">
    <property type="term" value="F:hydrolase activity"/>
    <property type="evidence" value="ECO:0007669"/>
    <property type="project" value="UniProtKB-KW"/>
</dbReference>
<sequence length="314" mass="34103">MDFPARIDVHHHIVPPVWAETLAARGLTSGGWAIPAWSPESAIAMMDQQGIATGVMSVTSPGVHLGDDADARDLARAVNEYGAEVVKDNPDRFGHFAGIPLPDIDAAMAEAVYALDVLGADGVVLMSNAHGKYLGDPDFEPLWAELDRRAANVFVHPAQPPMPLLPGTPAPLADYVFDTTRTALNMVLNGVMDRYRKVRVILSHGGGFLPYAAYRFTGLTSTVVDRNRNADDLLRDLKRFYFDTALSASPSALPALLAFAEPGHVLYGSDWPFAPQEAGTYYNHFLETYPDFTPGQAESIDRGNAEALFPRLAR</sequence>
<name>A0A4Z1D1I6_9ACTN</name>
<gene>
    <name evidence="3" type="ORF">E5083_18080</name>
</gene>
<dbReference type="GO" id="GO:0016831">
    <property type="term" value="F:carboxy-lyase activity"/>
    <property type="evidence" value="ECO:0007669"/>
    <property type="project" value="InterPro"/>
</dbReference>
<dbReference type="InterPro" id="IPR006680">
    <property type="entry name" value="Amidohydro-rel"/>
</dbReference>
<dbReference type="AlphaFoldDB" id="A0A4Z1D1I6"/>
<comment type="caution">
    <text evidence="3">The sequence shown here is derived from an EMBL/GenBank/DDBJ whole genome shotgun (WGS) entry which is preliminary data.</text>
</comment>
<dbReference type="GeneID" id="95449512"/>
<keyword evidence="1" id="KW-0456">Lyase</keyword>
<evidence type="ECO:0000259" key="2">
    <source>
        <dbReference type="Pfam" id="PF04909"/>
    </source>
</evidence>
<proteinExistence type="predicted"/>